<feature type="non-terminal residue" evidence="1">
    <location>
        <position position="62"/>
    </location>
</feature>
<evidence type="ECO:0000313" key="2">
    <source>
        <dbReference type="Proteomes" id="UP000789901"/>
    </source>
</evidence>
<proteinExistence type="predicted"/>
<dbReference type="EMBL" id="CAJVQB010028047">
    <property type="protein sequence ID" value="CAG8811651.1"/>
    <property type="molecule type" value="Genomic_DNA"/>
</dbReference>
<dbReference type="Proteomes" id="UP000789901">
    <property type="component" value="Unassembled WGS sequence"/>
</dbReference>
<organism evidence="1 2">
    <name type="scientific">Gigaspora margarita</name>
    <dbReference type="NCBI Taxonomy" id="4874"/>
    <lineage>
        <taxon>Eukaryota</taxon>
        <taxon>Fungi</taxon>
        <taxon>Fungi incertae sedis</taxon>
        <taxon>Mucoromycota</taxon>
        <taxon>Glomeromycotina</taxon>
        <taxon>Glomeromycetes</taxon>
        <taxon>Diversisporales</taxon>
        <taxon>Gigasporaceae</taxon>
        <taxon>Gigaspora</taxon>
    </lineage>
</organism>
<evidence type="ECO:0000313" key="1">
    <source>
        <dbReference type="EMBL" id="CAG8811651.1"/>
    </source>
</evidence>
<gene>
    <name evidence="1" type="ORF">GMARGA_LOCUS25384</name>
</gene>
<comment type="caution">
    <text evidence="1">The sequence shown here is derived from an EMBL/GenBank/DDBJ whole genome shotgun (WGS) entry which is preliminary data.</text>
</comment>
<protein>
    <submittedName>
        <fullName evidence="1">41330_t:CDS:1</fullName>
    </submittedName>
</protein>
<keyword evidence="2" id="KW-1185">Reference proteome</keyword>
<sequence>MHDLNKLMIEDYIKSQSKFKSLWKIFNETLIEKQFQSIEKFLNNIIVTVTIGSPMEVGFPNM</sequence>
<name>A0ABN7W2Y4_GIGMA</name>
<accession>A0ABN7W2Y4</accession>
<reference evidence="1 2" key="1">
    <citation type="submission" date="2021-06" db="EMBL/GenBank/DDBJ databases">
        <authorList>
            <person name="Kallberg Y."/>
            <person name="Tangrot J."/>
            <person name="Rosling A."/>
        </authorList>
    </citation>
    <scope>NUCLEOTIDE SEQUENCE [LARGE SCALE GENOMIC DNA]</scope>
    <source>
        <strain evidence="1 2">120-4 pot B 10/14</strain>
    </source>
</reference>